<gene>
    <name evidence="1" type="ORF">HPB50_017865</name>
</gene>
<organism evidence="1 2">
    <name type="scientific">Hyalomma asiaticum</name>
    <name type="common">Tick</name>
    <dbReference type="NCBI Taxonomy" id="266040"/>
    <lineage>
        <taxon>Eukaryota</taxon>
        <taxon>Metazoa</taxon>
        <taxon>Ecdysozoa</taxon>
        <taxon>Arthropoda</taxon>
        <taxon>Chelicerata</taxon>
        <taxon>Arachnida</taxon>
        <taxon>Acari</taxon>
        <taxon>Parasitiformes</taxon>
        <taxon>Ixodida</taxon>
        <taxon>Ixodoidea</taxon>
        <taxon>Ixodidae</taxon>
        <taxon>Hyalomminae</taxon>
        <taxon>Hyalomma</taxon>
    </lineage>
</organism>
<keyword evidence="2" id="KW-1185">Reference proteome</keyword>
<sequence length="362" mass="38844">MAGSCQTPTGAKAIARSILLAWLHSFVTIVSAVKLVNVDIPSPTTLGETVGLSCIYELNGDRLYSVKWYKNDVEFYRFVPNDWPPGQFLPLPGVDVDLARSGRTSVYLRNVNLHSAGTYRCEVSAEAPSFDTVGGQKDMAVLVLPTEGPRITGGQAQYRIGDTVSVNCTSAKSKPAATLRWYVNDVAVAGADGTTEYSTTLHADGLETASLGLRFVLTEDHFRGGNMKLKCTATISRVYTMSNEELVFGSSSSGGGRHQKSGLHISENTSRGKERSLSHAFLLIAGRLHHFIGTDSRAGALGRLRPTDAPGSRGTGRCSVYKDVFVIRLTCGFLVSRVVPAAQTGQSLTIPRTSDVKAVQAL</sequence>
<dbReference type="Proteomes" id="UP000821845">
    <property type="component" value="Chromosome 5"/>
</dbReference>
<evidence type="ECO:0000313" key="1">
    <source>
        <dbReference type="EMBL" id="KAH6930721.1"/>
    </source>
</evidence>
<protein>
    <submittedName>
        <fullName evidence="1">Uncharacterized protein</fullName>
    </submittedName>
</protein>
<dbReference type="EMBL" id="CM023485">
    <property type="protein sequence ID" value="KAH6930721.1"/>
    <property type="molecule type" value="Genomic_DNA"/>
</dbReference>
<comment type="caution">
    <text evidence="1">The sequence shown here is derived from an EMBL/GenBank/DDBJ whole genome shotgun (WGS) entry which is preliminary data.</text>
</comment>
<accession>A0ACB7S706</accession>
<reference evidence="1" key="1">
    <citation type="submission" date="2020-05" db="EMBL/GenBank/DDBJ databases">
        <title>Large-scale comparative analyses of tick genomes elucidate their genetic diversity and vector capacities.</title>
        <authorList>
            <person name="Jia N."/>
            <person name="Wang J."/>
            <person name="Shi W."/>
            <person name="Du L."/>
            <person name="Sun Y."/>
            <person name="Zhan W."/>
            <person name="Jiang J."/>
            <person name="Wang Q."/>
            <person name="Zhang B."/>
            <person name="Ji P."/>
            <person name="Sakyi L.B."/>
            <person name="Cui X."/>
            <person name="Yuan T."/>
            <person name="Jiang B."/>
            <person name="Yang W."/>
            <person name="Lam T.T.-Y."/>
            <person name="Chang Q."/>
            <person name="Ding S."/>
            <person name="Wang X."/>
            <person name="Zhu J."/>
            <person name="Ruan X."/>
            <person name="Zhao L."/>
            <person name="Wei J."/>
            <person name="Que T."/>
            <person name="Du C."/>
            <person name="Cheng J."/>
            <person name="Dai P."/>
            <person name="Han X."/>
            <person name="Huang E."/>
            <person name="Gao Y."/>
            <person name="Liu J."/>
            <person name="Shao H."/>
            <person name="Ye R."/>
            <person name="Li L."/>
            <person name="Wei W."/>
            <person name="Wang X."/>
            <person name="Wang C."/>
            <person name="Yang T."/>
            <person name="Huo Q."/>
            <person name="Li W."/>
            <person name="Guo W."/>
            <person name="Chen H."/>
            <person name="Zhou L."/>
            <person name="Ni X."/>
            <person name="Tian J."/>
            <person name="Zhou Y."/>
            <person name="Sheng Y."/>
            <person name="Liu T."/>
            <person name="Pan Y."/>
            <person name="Xia L."/>
            <person name="Li J."/>
            <person name="Zhao F."/>
            <person name="Cao W."/>
        </authorList>
    </citation>
    <scope>NUCLEOTIDE SEQUENCE</scope>
    <source>
        <strain evidence="1">Hyas-2018</strain>
    </source>
</reference>
<name>A0ACB7S706_HYAAI</name>
<proteinExistence type="predicted"/>
<evidence type="ECO:0000313" key="2">
    <source>
        <dbReference type="Proteomes" id="UP000821845"/>
    </source>
</evidence>